<evidence type="ECO:0000313" key="2">
    <source>
        <dbReference type="EMBL" id="KAK0412362.1"/>
    </source>
</evidence>
<feature type="compositionally biased region" description="Low complexity" evidence="1">
    <location>
        <begin position="90"/>
        <end position="106"/>
    </location>
</feature>
<proteinExistence type="predicted"/>
<protein>
    <submittedName>
        <fullName evidence="2">Uncharacterized protein</fullName>
    </submittedName>
</protein>
<feature type="region of interest" description="Disordered" evidence="1">
    <location>
        <begin position="349"/>
        <end position="460"/>
    </location>
</feature>
<accession>A0AA39HWW0</accession>
<dbReference type="AlphaFoldDB" id="A0AA39HWW0"/>
<keyword evidence="3" id="KW-1185">Reference proteome</keyword>
<dbReference type="Proteomes" id="UP001175271">
    <property type="component" value="Unassembled WGS sequence"/>
</dbReference>
<feature type="compositionally biased region" description="Basic residues" evidence="1">
    <location>
        <begin position="398"/>
        <end position="408"/>
    </location>
</feature>
<reference evidence="2" key="1">
    <citation type="submission" date="2023-06" db="EMBL/GenBank/DDBJ databases">
        <title>Genomic analysis of the entomopathogenic nematode Steinernema hermaphroditum.</title>
        <authorList>
            <person name="Schwarz E.M."/>
            <person name="Heppert J.K."/>
            <person name="Baniya A."/>
            <person name="Schwartz H.T."/>
            <person name="Tan C.-H."/>
            <person name="Antoshechkin I."/>
            <person name="Sternberg P.W."/>
            <person name="Goodrich-Blair H."/>
            <person name="Dillman A.R."/>
        </authorList>
    </citation>
    <scope>NUCLEOTIDE SEQUENCE</scope>
    <source>
        <strain evidence="2">PS9179</strain>
        <tissue evidence="2">Whole animal</tissue>
    </source>
</reference>
<comment type="caution">
    <text evidence="2">The sequence shown here is derived from an EMBL/GenBank/DDBJ whole genome shotgun (WGS) entry which is preliminary data.</text>
</comment>
<gene>
    <name evidence="2" type="ORF">QR680_006168</name>
</gene>
<evidence type="ECO:0000256" key="1">
    <source>
        <dbReference type="SAM" id="MobiDB-lite"/>
    </source>
</evidence>
<dbReference type="EMBL" id="JAUCMV010000003">
    <property type="protein sequence ID" value="KAK0412362.1"/>
    <property type="molecule type" value="Genomic_DNA"/>
</dbReference>
<organism evidence="2 3">
    <name type="scientific">Steinernema hermaphroditum</name>
    <dbReference type="NCBI Taxonomy" id="289476"/>
    <lineage>
        <taxon>Eukaryota</taxon>
        <taxon>Metazoa</taxon>
        <taxon>Ecdysozoa</taxon>
        <taxon>Nematoda</taxon>
        <taxon>Chromadorea</taxon>
        <taxon>Rhabditida</taxon>
        <taxon>Tylenchina</taxon>
        <taxon>Panagrolaimomorpha</taxon>
        <taxon>Strongyloidoidea</taxon>
        <taxon>Steinernematidae</taxon>
        <taxon>Steinernema</taxon>
    </lineage>
</organism>
<feature type="region of interest" description="Disordered" evidence="1">
    <location>
        <begin position="1"/>
        <end position="161"/>
    </location>
</feature>
<feature type="compositionally biased region" description="Basic and acidic residues" evidence="1">
    <location>
        <begin position="414"/>
        <end position="434"/>
    </location>
</feature>
<evidence type="ECO:0000313" key="3">
    <source>
        <dbReference type="Proteomes" id="UP001175271"/>
    </source>
</evidence>
<feature type="compositionally biased region" description="Basic and acidic residues" evidence="1">
    <location>
        <begin position="122"/>
        <end position="149"/>
    </location>
</feature>
<feature type="compositionally biased region" description="Basic and acidic residues" evidence="1">
    <location>
        <begin position="38"/>
        <end position="52"/>
    </location>
</feature>
<name>A0AA39HWW0_9BILA</name>
<sequence length="460" mass="51801">MGSAEQIGKQKSGASPTPPKRVRKTVETKIQEMRNQMRKLDEQFDDMRENPKRRPKQPQKNQKKDDITPSVSIELPEKKELNSINSPAKEPASSSVLELPSSPPLVKISKKRVSTSVQSPQPKKDASPAKKETLPARKDALPAKKETSLAKKAASPAKKEASPVKTLLPSASFVRERVNQIKFDLSIMKKENCDIPEVKRKHGEVKAKLDKLKCRLKEVEEKCALRSLQWRQKMMYLSECREKELGKQCERLTKNVNYIKRTKSKMAMLETSMTKVLANRGPSGPYITFAEIVRHWLRYFLSWELPTNAPEKEATWHDLVKREKSSEIKTESAVKTPLPSSNMAKANSLIAPLSQLKKKGNKTSAISMRSPPKAPKEKPKAPKTSMSVRVRPADKKADIKHKKAKHAHNVSTGKHGDKGLKSPKPPGEKKDRKASYSQRALPHKKKLTLAQPSTQKTVHK</sequence>
<feature type="compositionally biased region" description="Polar residues" evidence="1">
    <location>
        <begin position="450"/>
        <end position="460"/>
    </location>
</feature>